<evidence type="ECO:0000259" key="5">
    <source>
        <dbReference type="Pfam" id="PF01515"/>
    </source>
</evidence>
<gene>
    <name evidence="6" type="primary">eutD</name>
    <name evidence="6" type="ORF">NCTC8261_02134</name>
</gene>
<dbReference type="EMBL" id="UGXT01000002">
    <property type="protein sequence ID" value="SUH35892.1"/>
    <property type="molecule type" value="Genomic_DNA"/>
</dbReference>
<dbReference type="NCBIfam" id="TIGR00651">
    <property type="entry name" value="pta"/>
    <property type="match status" value="1"/>
</dbReference>
<dbReference type="InterPro" id="IPR042113">
    <property type="entry name" value="P_AcTrfase_dom1"/>
</dbReference>
<dbReference type="InterPro" id="IPR002505">
    <property type="entry name" value="PTA_PTB"/>
</dbReference>
<dbReference type="InterPro" id="IPR042112">
    <property type="entry name" value="P_AcTrfase_dom2"/>
</dbReference>
<organism evidence="6 7">
    <name type="scientific">Salmonella enterica I</name>
    <dbReference type="NCBI Taxonomy" id="59201"/>
    <lineage>
        <taxon>Bacteria</taxon>
        <taxon>Pseudomonadati</taxon>
        <taxon>Pseudomonadota</taxon>
        <taxon>Gammaproteobacteria</taxon>
        <taxon>Enterobacterales</taxon>
        <taxon>Enterobacteriaceae</taxon>
        <taxon>Salmonella</taxon>
    </lineage>
</organism>
<sequence length="457" mass="49534">MRADAIDEPLAAQSIVGLNEDELHRLSHQPLRYLDHDHLVPEASHGRDAALLNLLRTKVRETETLAAQVFITRSFEVLRPDIFTGAEPSLQHGLRDDDFERGETSADGRPNSTTVGRDAMIIERARELAVRVPPESSFPDALDERVLKAAHYLQQYGLARPVLVASPFALRQFALSHRMAMDGIQVIDPHSNLSMRQRFAQRWLARAGEKTPPDAVEKLSDPLMFAAAMVSAGEADVCIAGNLSSTANVLRAGLRVIGLQPGCKTLSSIFLMLPQYAGPALGFADCSVVPQPTAAQLADIAIASADTWRVITGEEPRVAMLSFSSNGSARHPNVANVQQATEFVRERAPQLLVDGELQFDAAFVPEVAAQKAPDSPLQGRANVMIFPSLEAGNIGYKIAQRLGGYRAVGPLIQGLAAPLHDLSRGCSVQEIIELALVAAVPRQADVSRERSLHTLVE</sequence>
<evidence type="ECO:0000256" key="3">
    <source>
        <dbReference type="ARBA" id="ARBA00023315"/>
    </source>
</evidence>
<dbReference type="Pfam" id="PF01515">
    <property type="entry name" value="PTA_PTB"/>
    <property type="match status" value="1"/>
</dbReference>
<evidence type="ECO:0000313" key="7">
    <source>
        <dbReference type="Proteomes" id="UP000254712"/>
    </source>
</evidence>
<feature type="region of interest" description="Disordered" evidence="4">
    <location>
        <begin position="89"/>
        <end position="114"/>
    </location>
</feature>
<evidence type="ECO:0000313" key="6">
    <source>
        <dbReference type="EMBL" id="SUH35892.1"/>
    </source>
</evidence>
<dbReference type="EC" id="2.3.1.8" evidence="1"/>
<dbReference type="FunFam" id="3.40.50.10750:FF:000001">
    <property type="entry name" value="Phosphate acetyltransferase"/>
    <property type="match status" value="1"/>
</dbReference>
<protein>
    <recommendedName>
        <fullName evidence="1">phosphate acetyltransferase</fullName>
        <ecNumber evidence="1">2.3.1.8</ecNumber>
    </recommendedName>
</protein>
<dbReference type="AlphaFoldDB" id="A0A379WPE0"/>
<dbReference type="NCBIfam" id="NF007233">
    <property type="entry name" value="PRK09653.1"/>
    <property type="match status" value="1"/>
</dbReference>
<feature type="domain" description="Phosphate acetyl/butaryl transferase" evidence="5">
    <location>
        <begin position="123"/>
        <end position="439"/>
    </location>
</feature>
<proteinExistence type="predicted"/>
<keyword evidence="2" id="KW-0808">Transferase</keyword>
<keyword evidence="3" id="KW-0012">Acyltransferase</keyword>
<evidence type="ECO:0000256" key="1">
    <source>
        <dbReference type="ARBA" id="ARBA00012707"/>
    </source>
</evidence>
<dbReference type="PANTHER" id="PTHR43356:SF1">
    <property type="entry name" value="PHOSPHATE ACETYLTRANSFERASE EUTD"/>
    <property type="match status" value="1"/>
</dbReference>
<dbReference type="InterPro" id="IPR050500">
    <property type="entry name" value="Phos_Acetyltrans/Butyryltrans"/>
</dbReference>
<name>A0A379WPE0_SALET</name>
<feature type="compositionally biased region" description="Basic and acidic residues" evidence="4">
    <location>
        <begin position="93"/>
        <end position="106"/>
    </location>
</feature>
<evidence type="ECO:0000256" key="2">
    <source>
        <dbReference type="ARBA" id="ARBA00022679"/>
    </source>
</evidence>
<dbReference type="Gene3D" id="3.40.50.10950">
    <property type="match status" value="1"/>
</dbReference>
<dbReference type="GO" id="GO:0008959">
    <property type="term" value="F:phosphate acetyltransferase activity"/>
    <property type="evidence" value="ECO:0007669"/>
    <property type="project" value="UniProtKB-EC"/>
</dbReference>
<dbReference type="Proteomes" id="UP000254712">
    <property type="component" value="Unassembled WGS sequence"/>
</dbReference>
<dbReference type="Gene3D" id="3.40.50.10750">
    <property type="entry name" value="Isocitrate/Isopropylmalate dehydrogenase-like"/>
    <property type="match status" value="1"/>
</dbReference>
<accession>A0A379WPE0</accession>
<dbReference type="SUPFAM" id="SSF53659">
    <property type="entry name" value="Isocitrate/Isopropylmalate dehydrogenase-like"/>
    <property type="match status" value="1"/>
</dbReference>
<reference evidence="6 7" key="1">
    <citation type="submission" date="2018-06" db="EMBL/GenBank/DDBJ databases">
        <authorList>
            <consortium name="Pathogen Informatics"/>
            <person name="Doyle S."/>
        </authorList>
    </citation>
    <scope>NUCLEOTIDE SEQUENCE [LARGE SCALE GENOMIC DNA]</scope>
    <source>
        <strain evidence="6 7">NCTC8261</strain>
    </source>
</reference>
<dbReference type="PANTHER" id="PTHR43356">
    <property type="entry name" value="PHOSPHATE ACETYLTRANSFERASE"/>
    <property type="match status" value="1"/>
</dbReference>
<evidence type="ECO:0000256" key="4">
    <source>
        <dbReference type="SAM" id="MobiDB-lite"/>
    </source>
</evidence>
<dbReference type="InterPro" id="IPR004614">
    <property type="entry name" value="P_AcTrfase"/>
</dbReference>